<dbReference type="GO" id="GO:0003688">
    <property type="term" value="F:DNA replication origin binding"/>
    <property type="evidence" value="ECO:0007669"/>
    <property type="project" value="TreeGrafter"/>
</dbReference>
<gene>
    <name evidence="8" type="ORF">A4X03_0g1202</name>
    <name evidence="7" type="ORF">JKIAZH3_G993</name>
</gene>
<dbReference type="EMBL" id="CAJHJG010003167">
    <property type="protein sequence ID" value="CAD6927129.1"/>
    <property type="molecule type" value="Genomic_DNA"/>
</dbReference>
<evidence type="ECO:0000259" key="6">
    <source>
        <dbReference type="Pfam" id="PF21639"/>
    </source>
</evidence>
<reference evidence="8" key="2">
    <citation type="journal article" date="2019" name="IMA Fungus">
        <title>Genome sequencing and comparison of five Tilletia species to identify candidate genes for the detection of regulated species infecting wheat.</title>
        <authorList>
            <person name="Nguyen H.D.T."/>
            <person name="Sultana T."/>
            <person name="Kesanakurti P."/>
            <person name="Hambleton S."/>
        </authorList>
    </citation>
    <scope>NUCLEOTIDE SEQUENCE</scope>
    <source>
        <strain evidence="8">DAOMC 238032</strain>
    </source>
</reference>
<comment type="subcellular location">
    <subcellularLocation>
        <location evidence="1">Nucleus</location>
    </subcellularLocation>
</comment>
<keyword evidence="3" id="KW-0539">Nucleus</keyword>
<evidence type="ECO:0000313" key="10">
    <source>
        <dbReference type="Proteomes" id="UP000836402"/>
    </source>
</evidence>
<protein>
    <recommendedName>
        <fullName evidence="11">Origin recognition complex subunit 5</fullName>
    </recommendedName>
</protein>
<feature type="domain" description="ORC5 lid" evidence="6">
    <location>
        <begin position="274"/>
        <end position="332"/>
    </location>
</feature>
<feature type="domain" description="Origin recognition complex subunit 5 C-terminal" evidence="5">
    <location>
        <begin position="434"/>
        <end position="612"/>
    </location>
</feature>
<evidence type="ECO:0000256" key="2">
    <source>
        <dbReference type="ARBA" id="ARBA00022705"/>
    </source>
</evidence>
<dbReference type="InterPro" id="IPR020796">
    <property type="entry name" value="ORC5"/>
</dbReference>
<evidence type="ECO:0000256" key="4">
    <source>
        <dbReference type="SAM" id="MobiDB-lite"/>
    </source>
</evidence>
<feature type="region of interest" description="Disordered" evidence="4">
    <location>
        <begin position="466"/>
        <end position="487"/>
    </location>
</feature>
<dbReference type="Pfam" id="PF14630">
    <property type="entry name" value="ORC5_C"/>
    <property type="match status" value="1"/>
</dbReference>
<dbReference type="Proteomes" id="UP000077671">
    <property type="component" value="Unassembled WGS sequence"/>
</dbReference>
<dbReference type="InterPro" id="IPR047088">
    <property type="entry name" value="ORC5_C"/>
</dbReference>
<accession>A0A177UZH6</accession>
<dbReference type="AlphaFoldDB" id="A0A177UZH6"/>
<proteinExistence type="predicted"/>
<dbReference type="Proteomes" id="UP000836402">
    <property type="component" value="Unassembled WGS sequence"/>
</dbReference>
<evidence type="ECO:0000313" key="8">
    <source>
        <dbReference type="EMBL" id="KAE8264083.1"/>
    </source>
</evidence>
<dbReference type="GO" id="GO:0005664">
    <property type="term" value="C:nuclear origin of replication recognition complex"/>
    <property type="evidence" value="ECO:0007669"/>
    <property type="project" value="TreeGrafter"/>
</dbReference>
<evidence type="ECO:0008006" key="11">
    <source>
        <dbReference type="Google" id="ProtNLM"/>
    </source>
</evidence>
<dbReference type="EMBL" id="LWDD02000091">
    <property type="protein sequence ID" value="KAE8264083.1"/>
    <property type="molecule type" value="Genomic_DNA"/>
</dbReference>
<name>A0A177UZH6_9BASI</name>
<dbReference type="PANTHER" id="PTHR12705">
    <property type="entry name" value="ORIGIN RECOGNITION COMPLEX SUBUNIT 5"/>
    <property type="match status" value="1"/>
</dbReference>
<dbReference type="Pfam" id="PF21639">
    <property type="entry name" value="ORC5_lid"/>
    <property type="match status" value="1"/>
</dbReference>
<reference evidence="7" key="3">
    <citation type="submission" date="2020-10" db="EMBL/GenBank/DDBJ databases">
        <authorList>
            <person name="Sedaghatjoo S."/>
        </authorList>
    </citation>
    <scope>NUCLEOTIDE SEQUENCE</scope>
    <source>
        <strain evidence="7">AZH3</strain>
    </source>
</reference>
<evidence type="ECO:0000313" key="7">
    <source>
        <dbReference type="EMBL" id="CAD6927129.1"/>
    </source>
</evidence>
<reference evidence="8" key="1">
    <citation type="submission" date="2016-04" db="EMBL/GenBank/DDBJ databases">
        <authorList>
            <person name="Nguyen H.D."/>
            <person name="Kesanakurti P."/>
            <person name="Cullis J."/>
            <person name="Levesque C.A."/>
            <person name="Hambleton S."/>
        </authorList>
    </citation>
    <scope>NUCLEOTIDE SEQUENCE</scope>
    <source>
        <strain evidence="8">DAOMC 238032</strain>
    </source>
</reference>
<evidence type="ECO:0000256" key="3">
    <source>
        <dbReference type="ARBA" id="ARBA00023242"/>
    </source>
</evidence>
<organism evidence="8 9">
    <name type="scientific">Tilletia caries</name>
    <name type="common">wheat bunt fungus</name>
    <dbReference type="NCBI Taxonomy" id="13290"/>
    <lineage>
        <taxon>Eukaryota</taxon>
        <taxon>Fungi</taxon>
        <taxon>Dikarya</taxon>
        <taxon>Basidiomycota</taxon>
        <taxon>Ustilaginomycotina</taxon>
        <taxon>Exobasidiomycetes</taxon>
        <taxon>Tilletiales</taxon>
        <taxon>Tilletiaceae</taxon>
        <taxon>Tilletia</taxon>
    </lineage>
</organism>
<evidence type="ECO:0000256" key="1">
    <source>
        <dbReference type="ARBA" id="ARBA00004123"/>
    </source>
</evidence>
<dbReference type="InterPro" id="IPR048866">
    <property type="entry name" value="ORC5_lid"/>
</dbReference>
<dbReference type="GO" id="GO:0006270">
    <property type="term" value="P:DNA replication initiation"/>
    <property type="evidence" value="ECO:0007669"/>
    <property type="project" value="TreeGrafter"/>
</dbReference>
<keyword evidence="10" id="KW-1185">Reference proteome</keyword>
<sequence length="619" mass="68240">MSATPDPESIAAAIEPLFPGRSTQISVLAQAYASPEQASPPSLLLYDPRSPRHTSALIRAVLDRIRSDFAQVDEEIQDASSKPALDFVTLPALLVYSPRILFRAVLKAVIHGSGDQEEDAAKLVLDDALDSFVALLANAIRKRTRGDPSQYRLCIVIDQAHRVRDIWPSFLLEGMLNIDTLLRGRGIPAGRVSFILVSHLSWHHYRHADGDISSPGPELLNFPPLVKEAACQTLKLNAKPLYRNYRSASERPAQELTTGSAGPRIHEKDFNSLYSRFCDIAYTSFRVDVADITDMQLLCTAVWHVFLVPVQTGELKVTEFEALLVSGRSSFRDALSRLQSKEVSPGEWISTATRSATLASQHRILEAKLKTSQMPVGSNVEILKLRDAEFGQSEDEPAGGDSEEEAVANQVQADAPLTKKRRILLPAVTSVPPLPSLSALLLVAAFIACYNPTKLDVSRFVRDETLGPGRKRKKGGGTAKGKASSAAFGSKNSLARQQLIGPKVATLERLLSVFQVLLWESDPETIKEAEEEELGEGLVADSSERQSRLRDVERIARSAVALQRIKALIAQRFLLTTTKLDTLANTSIRINVTYEVAQSLAKQVNMKIEDWLHDWKELF</sequence>
<comment type="caution">
    <text evidence="8">The sequence shown here is derived from an EMBL/GenBank/DDBJ whole genome shotgun (WGS) entry which is preliminary data.</text>
</comment>
<keyword evidence="2" id="KW-0235">DNA replication</keyword>
<evidence type="ECO:0000313" key="9">
    <source>
        <dbReference type="Proteomes" id="UP000077671"/>
    </source>
</evidence>
<evidence type="ECO:0000259" key="5">
    <source>
        <dbReference type="Pfam" id="PF14630"/>
    </source>
</evidence>
<dbReference type="PANTHER" id="PTHR12705:SF0">
    <property type="entry name" value="ORIGIN RECOGNITION COMPLEX SUBUNIT 5"/>
    <property type="match status" value="1"/>
</dbReference>